<reference evidence="1" key="2">
    <citation type="submission" date="2021-09" db="EMBL/GenBank/DDBJ databases">
        <authorList>
            <person name="Jia N."/>
            <person name="Wang J."/>
            <person name="Shi W."/>
            <person name="Du L."/>
            <person name="Sun Y."/>
            <person name="Zhan W."/>
            <person name="Jiang J."/>
            <person name="Wang Q."/>
            <person name="Zhang B."/>
            <person name="Ji P."/>
            <person name="Sakyi L.B."/>
            <person name="Cui X."/>
            <person name="Yuan T."/>
            <person name="Jiang B."/>
            <person name="Yang W."/>
            <person name="Lam T.T.-Y."/>
            <person name="Chang Q."/>
            <person name="Ding S."/>
            <person name="Wang X."/>
            <person name="Zhu J."/>
            <person name="Ruan X."/>
            <person name="Zhao L."/>
            <person name="Wei J."/>
            <person name="Que T."/>
            <person name="Du C."/>
            <person name="Cheng J."/>
            <person name="Dai P."/>
            <person name="Han X."/>
            <person name="Huang E."/>
            <person name="Gao Y."/>
            <person name="Liu J."/>
            <person name="Shao H."/>
            <person name="Ye R."/>
            <person name="Li L."/>
            <person name="Wei W."/>
            <person name="Wang X."/>
            <person name="Wang C."/>
            <person name="Huo Q."/>
            <person name="Li W."/>
            <person name="Guo W."/>
            <person name="Chen H."/>
            <person name="Chen S."/>
            <person name="Zhou L."/>
            <person name="Zhou L."/>
            <person name="Ni X."/>
            <person name="Tian J."/>
            <person name="Zhou Y."/>
            <person name="Sheng Y."/>
            <person name="Liu T."/>
            <person name="Pan Y."/>
            <person name="Xia L."/>
            <person name="Li J."/>
            <person name="Zhao F."/>
            <person name="Cao W."/>
        </authorList>
    </citation>
    <scope>NUCLEOTIDE SEQUENCE</scope>
    <source>
        <strain evidence="1">Rsan-2018</strain>
        <tissue evidence="1">Larvae</tissue>
    </source>
</reference>
<reference evidence="1" key="1">
    <citation type="journal article" date="2020" name="Cell">
        <title>Large-Scale Comparative Analyses of Tick Genomes Elucidate Their Genetic Diversity and Vector Capacities.</title>
        <authorList>
            <consortium name="Tick Genome and Microbiome Consortium (TIGMIC)"/>
            <person name="Jia N."/>
            <person name="Wang J."/>
            <person name="Shi W."/>
            <person name="Du L."/>
            <person name="Sun Y."/>
            <person name="Zhan W."/>
            <person name="Jiang J.F."/>
            <person name="Wang Q."/>
            <person name="Zhang B."/>
            <person name="Ji P."/>
            <person name="Bell-Sakyi L."/>
            <person name="Cui X.M."/>
            <person name="Yuan T.T."/>
            <person name="Jiang B.G."/>
            <person name="Yang W.F."/>
            <person name="Lam T.T."/>
            <person name="Chang Q.C."/>
            <person name="Ding S.J."/>
            <person name="Wang X.J."/>
            <person name="Zhu J.G."/>
            <person name="Ruan X.D."/>
            <person name="Zhao L."/>
            <person name="Wei J.T."/>
            <person name="Ye R.Z."/>
            <person name="Que T.C."/>
            <person name="Du C.H."/>
            <person name="Zhou Y.H."/>
            <person name="Cheng J.X."/>
            <person name="Dai P.F."/>
            <person name="Guo W.B."/>
            <person name="Han X.H."/>
            <person name="Huang E.J."/>
            <person name="Li L.F."/>
            <person name="Wei W."/>
            <person name="Gao Y.C."/>
            <person name="Liu J.Z."/>
            <person name="Shao H.Z."/>
            <person name="Wang X."/>
            <person name="Wang C.C."/>
            <person name="Yang T.C."/>
            <person name="Huo Q.B."/>
            <person name="Li W."/>
            <person name="Chen H.Y."/>
            <person name="Chen S.E."/>
            <person name="Zhou L.G."/>
            <person name="Ni X.B."/>
            <person name="Tian J.H."/>
            <person name="Sheng Y."/>
            <person name="Liu T."/>
            <person name="Pan Y.S."/>
            <person name="Xia L.Y."/>
            <person name="Li J."/>
            <person name="Zhao F."/>
            <person name="Cao W.C."/>
        </authorList>
    </citation>
    <scope>NUCLEOTIDE SEQUENCE</scope>
    <source>
        <strain evidence="1">Rsan-2018</strain>
    </source>
</reference>
<sequence length="226" mass="24606">MSARPIIAPAAVELVRLNARLAPATRKATTSAETLRSEEDTTARIIQTVNASATEALRTTVYATVADAVRAAVTEASASVDSRLTNNETRLANMGTTVNNTLSTADPRRPQVMLPLIHHGQHRLDHMAVELQGLPQEERPPAATRTETRLPNNQTPPDVIALQETTSPASLPGYIAFQQFTDGHNQETPSTGTLVHKSLTAKQHDLEFPDIPHTVVEILPRKRSHQ</sequence>
<keyword evidence="2" id="KW-1185">Reference proteome</keyword>
<dbReference type="Proteomes" id="UP000821837">
    <property type="component" value="Unassembled WGS sequence"/>
</dbReference>
<comment type="caution">
    <text evidence="1">The sequence shown here is derived from an EMBL/GenBank/DDBJ whole genome shotgun (WGS) entry which is preliminary data.</text>
</comment>
<proteinExistence type="predicted"/>
<evidence type="ECO:0000313" key="1">
    <source>
        <dbReference type="EMBL" id="KAH7936027.1"/>
    </source>
</evidence>
<organism evidence="1 2">
    <name type="scientific">Rhipicephalus sanguineus</name>
    <name type="common">Brown dog tick</name>
    <name type="synonym">Ixodes sanguineus</name>
    <dbReference type="NCBI Taxonomy" id="34632"/>
    <lineage>
        <taxon>Eukaryota</taxon>
        <taxon>Metazoa</taxon>
        <taxon>Ecdysozoa</taxon>
        <taxon>Arthropoda</taxon>
        <taxon>Chelicerata</taxon>
        <taxon>Arachnida</taxon>
        <taxon>Acari</taxon>
        <taxon>Parasitiformes</taxon>
        <taxon>Ixodida</taxon>
        <taxon>Ixodoidea</taxon>
        <taxon>Ixodidae</taxon>
        <taxon>Rhipicephalinae</taxon>
        <taxon>Rhipicephalus</taxon>
        <taxon>Rhipicephalus</taxon>
    </lineage>
</organism>
<name>A0A9D4PDB5_RHISA</name>
<dbReference type="AlphaFoldDB" id="A0A9D4PDB5"/>
<evidence type="ECO:0000313" key="2">
    <source>
        <dbReference type="Proteomes" id="UP000821837"/>
    </source>
</evidence>
<accession>A0A9D4PDB5</accession>
<gene>
    <name evidence="1" type="ORF">HPB52_016723</name>
</gene>
<dbReference type="EMBL" id="JABSTV010001255">
    <property type="protein sequence ID" value="KAH7936027.1"/>
    <property type="molecule type" value="Genomic_DNA"/>
</dbReference>
<protein>
    <submittedName>
        <fullName evidence="1">Uncharacterized protein</fullName>
    </submittedName>
</protein>